<accession>A0A964BX55</accession>
<dbReference type="Proteomes" id="UP000729733">
    <property type="component" value="Unassembled WGS sequence"/>
</dbReference>
<proteinExistence type="predicted"/>
<keyword evidence="2" id="KW-1185">Reference proteome</keyword>
<evidence type="ECO:0000313" key="1">
    <source>
        <dbReference type="EMBL" id="MCC0179236.1"/>
    </source>
</evidence>
<comment type="caution">
    <text evidence="1">The sequence shown here is derived from an EMBL/GenBank/DDBJ whole genome shotgun (WGS) entry which is preliminary data.</text>
</comment>
<dbReference type="RefSeq" id="WP_229642338.1">
    <property type="nucleotide sequence ID" value="NZ_JADWDC010000073.1"/>
</dbReference>
<evidence type="ECO:0000313" key="2">
    <source>
        <dbReference type="Proteomes" id="UP000729733"/>
    </source>
</evidence>
<organism evidence="1 2">
    <name type="scientific">Waterburya agarophytonicola KI4</name>
    <dbReference type="NCBI Taxonomy" id="2874699"/>
    <lineage>
        <taxon>Bacteria</taxon>
        <taxon>Bacillati</taxon>
        <taxon>Cyanobacteriota</taxon>
        <taxon>Cyanophyceae</taxon>
        <taxon>Pleurocapsales</taxon>
        <taxon>Hyellaceae</taxon>
        <taxon>Waterburya</taxon>
        <taxon>Waterburya agarophytonicola</taxon>
    </lineage>
</organism>
<dbReference type="EMBL" id="JADWDC010000073">
    <property type="protein sequence ID" value="MCC0179236.1"/>
    <property type="molecule type" value="Genomic_DNA"/>
</dbReference>
<gene>
    <name evidence="1" type="ORF">I4641_19930</name>
</gene>
<reference evidence="1" key="1">
    <citation type="journal article" date="2021" name="Antonie Van Leeuwenhoek">
        <title>Draft genome and description of Waterburya agarophytonicola gen. nov. sp. nov. (Pleurocapsales, Cyanobacteria): a seaweed symbiont.</title>
        <authorList>
            <person name="Bonthond G."/>
            <person name="Shalygin S."/>
            <person name="Bayer T."/>
            <person name="Weinberger F."/>
        </authorList>
    </citation>
    <scope>NUCLEOTIDE SEQUENCE</scope>
    <source>
        <strain evidence="1">KI4</strain>
    </source>
</reference>
<protein>
    <submittedName>
        <fullName evidence="1">Uncharacterized protein</fullName>
    </submittedName>
</protein>
<sequence length="48" mass="5635">MRIHILGWQSTGLRCPDMEINLISENNVPQISLIQTFKCLMVRQKQLH</sequence>
<dbReference type="AlphaFoldDB" id="A0A964BX55"/>
<name>A0A964BX55_9CYAN</name>